<dbReference type="InterPro" id="IPR036388">
    <property type="entry name" value="WH-like_DNA-bd_sf"/>
</dbReference>
<accession>A0ABP3E1B8</accession>
<gene>
    <name evidence="6" type="ORF">GCM10010492_56840</name>
</gene>
<evidence type="ECO:0000256" key="1">
    <source>
        <dbReference type="ARBA" id="ARBA00009437"/>
    </source>
</evidence>
<dbReference type="Pfam" id="PF00126">
    <property type="entry name" value="HTH_1"/>
    <property type="match status" value="1"/>
</dbReference>
<comment type="caution">
    <text evidence="6">The sequence shown here is derived from an EMBL/GenBank/DDBJ whole genome shotgun (WGS) entry which is preliminary data.</text>
</comment>
<organism evidence="6 7">
    <name type="scientific">Saccharothrix mutabilis subsp. mutabilis</name>
    <dbReference type="NCBI Taxonomy" id="66855"/>
    <lineage>
        <taxon>Bacteria</taxon>
        <taxon>Bacillati</taxon>
        <taxon>Actinomycetota</taxon>
        <taxon>Actinomycetes</taxon>
        <taxon>Pseudonocardiales</taxon>
        <taxon>Pseudonocardiaceae</taxon>
        <taxon>Saccharothrix</taxon>
    </lineage>
</organism>
<dbReference type="EMBL" id="BAAABU010000017">
    <property type="protein sequence ID" value="GAA0249436.1"/>
    <property type="molecule type" value="Genomic_DNA"/>
</dbReference>
<keyword evidence="3" id="KW-0238">DNA-binding</keyword>
<dbReference type="InterPro" id="IPR036390">
    <property type="entry name" value="WH_DNA-bd_sf"/>
</dbReference>
<dbReference type="Pfam" id="PF03466">
    <property type="entry name" value="LysR_substrate"/>
    <property type="match status" value="1"/>
</dbReference>
<evidence type="ECO:0000259" key="5">
    <source>
        <dbReference type="PROSITE" id="PS50931"/>
    </source>
</evidence>
<dbReference type="InterPro" id="IPR000847">
    <property type="entry name" value="LysR_HTH_N"/>
</dbReference>
<evidence type="ECO:0000256" key="4">
    <source>
        <dbReference type="ARBA" id="ARBA00023163"/>
    </source>
</evidence>
<dbReference type="CDD" id="cd08414">
    <property type="entry name" value="PBP2_LTTR_aromatics_like"/>
    <property type="match status" value="1"/>
</dbReference>
<dbReference type="RefSeq" id="WP_343937000.1">
    <property type="nucleotide sequence ID" value="NZ_BAAABU010000017.1"/>
</dbReference>
<evidence type="ECO:0000256" key="2">
    <source>
        <dbReference type="ARBA" id="ARBA00023015"/>
    </source>
</evidence>
<evidence type="ECO:0000256" key="3">
    <source>
        <dbReference type="ARBA" id="ARBA00023125"/>
    </source>
</evidence>
<dbReference type="SUPFAM" id="SSF46785">
    <property type="entry name" value="Winged helix' DNA-binding domain"/>
    <property type="match status" value="1"/>
</dbReference>
<dbReference type="Gene3D" id="1.10.10.10">
    <property type="entry name" value="Winged helix-like DNA-binding domain superfamily/Winged helix DNA-binding domain"/>
    <property type="match status" value="1"/>
</dbReference>
<feature type="domain" description="HTH lysR-type" evidence="5">
    <location>
        <begin position="1"/>
        <end position="60"/>
    </location>
</feature>
<keyword evidence="2" id="KW-0805">Transcription regulation</keyword>
<dbReference type="Proteomes" id="UP001500416">
    <property type="component" value="Unassembled WGS sequence"/>
</dbReference>
<dbReference type="InterPro" id="IPR005119">
    <property type="entry name" value="LysR_subst-bd"/>
</dbReference>
<proteinExistence type="inferred from homology"/>
<keyword evidence="7" id="KW-1185">Reference proteome</keyword>
<comment type="similarity">
    <text evidence="1">Belongs to the LysR transcriptional regulatory family.</text>
</comment>
<dbReference type="PROSITE" id="PS50931">
    <property type="entry name" value="HTH_LYSR"/>
    <property type="match status" value="1"/>
</dbReference>
<dbReference type="PANTHER" id="PTHR30346:SF30">
    <property type="entry name" value="SMALL NEUTRAL PROTEASE REGULATORY PROTEIN"/>
    <property type="match status" value="1"/>
</dbReference>
<keyword evidence="4" id="KW-0804">Transcription</keyword>
<sequence>MELEVRHLRAICAIAETGSLTRAAAALHQTQPGLSAQLRRIETMLGGTLFERGQNGVVPTSFGEVVLARAQAVLPTLDDLMNTAAVAPRKAGAERFRLGSAPAPLLGGLISAVREVHPGADVSSRGHHTPQPLLDDVAGGRLEAVIVGDSPGYELPASPGVVLRPIVTEPVFAIVPAAHWLADREEVELADLLEQDWAVPRPEDRTPEYWARVALGVGRRMRIRYEAEGRLLVEVVRHGHAVSLVQPTFDEVPGIAVRPIVGDPIHFRHVLAWHRDGPMAATGERIACLVTQSYEEARDRSPVYRRWRESRRALSR</sequence>
<evidence type="ECO:0000313" key="7">
    <source>
        <dbReference type="Proteomes" id="UP001500416"/>
    </source>
</evidence>
<dbReference type="SUPFAM" id="SSF53850">
    <property type="entry name" value="Periplasmic binding protein-like II"/>
    <property type="match status" value="1"/>
</dbReference>
<dbReference type="PRINTS" id="PR00039">
    <property type="entry name" value="HTHLYSR"/>
</dbReference>
<dbReference type="Gene3D" id="3.40.190.10">
    <property type="entry name" value="Periplasmic binding protein-like II"/>
    <property type="match status" value="2"/>
</dbReference>
<dbReference type="PANTHER" id="PTHR30346">
    <property type="entry name" value="TRANSCRIPTIONAL DUAL REGULATOR HCAR-RELATED"/>
    <property type="match status" value="1"/>
</dbReference>
<name>A0ABP3E1B8_9PSEU</name>
<protein>
    <submittedName>
        <fullName evidence="6">LysR family transcriptional regulator</fullName>
    </submittedName>
</protein>
<evidence type="ECO:0000313" key="6">
    <source>
        <dbReference type="EMBL" id="GAA0249436.1"/>
    </source>
</evidence>
<reference evidence="7" key="1">
    <citation type="journal article" date="2019" name="Int. J. Syst. Evol. Microbiol.">
        <title>The Global Catalogue of Microorganisms (GCM) 10K type strain sequencing project: providing services to taxonomists for standard genome sequencing and annotation.</title>
        <authorList>
            <consortium name="The Broad Institute Genomics Platform"/>
            <consortium name="The Broad Institute Genome Sequencing Center for Infectious Disease"/>
            <person name="Wu L."/>
            <person name="Ma J."/>
        </authorList>
    </citation>
    <scope>NUCLEOTIDE SEQUENCE [LARGE SCALE GENOMIC DNA]</scope>
    <source>
        <strain evidence="7">JCM 3380</strain>
    </source>
</reference>